<name>A0A1I8H2C7_9PLAT</name>
<accession>A0A1I8H2C7</accession>
<evidence type="ECO:0000313" key="3">
    <source>
        <dbReference type="Proteomes" id="UP000095280"/>
    </source>
</evidence>
<organism evidence="3 4">
    <name type="scientific">Macrostomum lignano</name>
    <dbReference type="NCBI Taxonomy" id="282301"/>
    <lineage>
        <taxon>Eukaryota</taxon>
        <taxon>Metazoa</taxon>
        <taxon>Spiralia</taxon>
        <taxon>Lophotrochozoa</taxon>
        <taxon>Platyhelminthes</taxon>
        <taxon>Rhabditophora</taxon>
        <taxon>Macrostomorpha</taxon>
        <taxon>Macrostomida</taxon>
        <taxon>Macrostomidae</taxon>
        <taxon>Macrostomum</taxon>
    </lineage>
</organism>
<keyword evidence="2" id="KW-1133">Transmembrane helix</keyword>
<feature type="compositionally biased region" description="Low complexity" evidence="1">
    <location>
        <begin position="30"/>
        <end position="42"/>
    </location>
</feature>
<dbReference type="Proteomes" id="UP000095280">
    <property type="component" value="Unplaced"/>
</dbReference>
<protein>
    <submittedName>
        <fullName evidence="4">MUC15 protein</fullName>
    </submittedName>
</protein>
<feature type="compositionally biased region" description="Polar residues" evidence="1">
    <location>
        <begin position="16"/>
        <end position="26"/>
    </location>
</feature>
<keyword evidence="2" id="KW-0812">Transmembrane</keyword>
<sequence length="138" mass="14373">TSTDTSSSGTTLDHSPSSTTGTQTSHTESETSGVTPETTPEPTALPPWAPAVIGVSALALGGLMVVATILIFKFVCKKTPPSQAPYTRASNVYSPDGVLNDAFDTGDVESQYTRPSRPISTDSTIGSEGRFVYVSTDL</sequence>
<evidence type="ECO:0000256" key="2">
    <source>
        <dbReference type="SAM" id="Phobius"/>
    </source>
</evidence>
<reference evidence="4" key="1">
    <citation type="submission" date="2016-11" db="UniProtKB">
        <authorList>
            <consortium name="WormBaseParasite"/>
        </authorList>
    </citation>
    <scope>IDENTIFICATION</scope>
</reference>
<dbReference type="AlphaFoldDB" id="A0A1I8H2C7"/>
<keyword evidence="3" id="KW-1185">Reference proteome</keyword>
<feature type="compositionally biased region" description="Low complexity" evidence="1">
    <location>
        <begin position="1"/>
        <end position="15"/>
    </location>
</feature>
<dbReference type="WBParaSite" id="maker-uti_cns_0003967-snap-gene-0.9-mRNA-1">
    <property type="protein sequence ID" value="maker-uti_cns_0003967-snap-gene-0.9-mRNA-1"/>
    <property type="gene ID" value="maker-uti_cns_0003967-snap-gene-0.9"/>
</dbReference>
<proteinExistence type="predicted"/>
<evidence type="ECO:0000313" key="4">
    <source>
        <dbReference type="WBParaSite" id="maker-uti_cns_0003967-snap-gene-0.9-mRNA-1"/>
    </source>
</evidence>
<feature type="region of interest" description="Disordered" evidence="1">
    <location>
        <begin position="1"/>
        <end position="48"/>
    </location>
</feature>
<evidence type="ECO:0000256" key="1">
    <source>
        <dbReference type="SAM" id="MobiDB-lite"/>
    </source>
</evidence>
<keyword evidence="2" id="KW-0472">Membrane</keyword>
<feature type="transmembrane region" description="Helical" evidence="2">
    <location>
        <begin position="48"/>
        <end position="72"/>
    </location>
</feature>